<dbReference type="InterPro" id="IPR004860">
    <property type="entry name" value="LAGLIDADG_dom"/>
</dbReference>
<gene>
    <name evidence="2" type="ORF">A2719_03980</name>
</gene>
<dbReference type="InterPro" id="IPR027434">
    <property type="entry name" value="Homing_endonucl"/>
</dbReference>
<dbReference type="EMBL" id="MHNK01000001">
    <property type="protein sequence ID" value="OGZ44548.1"/>
    <property type="molecule type" value="Genomic_DNA"/>
</dbReference>
<dbReference type="GO" id="GO:0004519">
    <property type="term" value="F:endonuclease activity"/>
    <property type="evidence" value="ECO:0007669"/>
    <property type="project" value="InterPro"/>
</dbReference>
<proteinExistence type="predicted"/>
<organism evidence="2 3">
    <name type="scientific">Candidatus Ryanbacteria bacterium RIFCSPHIGHO2_01_FULL_45_22</name>
    <dbReference type="NCBI Taxonomy" id="1802114"/>
    <lineage>
        <taxon>Bacteria</taxon>
        <taxon>Candidatus Ryaniibacteriota</taxon>
    </lineage>
</organism>
<protein>
    <recommendedName>
        <fullName evidence="1">Homing endonuclease LAGLIDADG domain-containing protein</fullName>
    </recommendedName>
</protein>
<evidence type="ECO:0000313" key="2">
    <source>
        <dbReference type="EMBL" id="OGZ44548.1"/>
    </source>
</evidence>
<dbReference type="AlphaFoldDB" id="A0A1G2G3W0"/>
<evidence type="ECO:0000259" key="1">
    <source>
        <dbReference type="Pfam" id="PF00961"/>
    </source>
</evidence>
<reference evidence="2 3" key="1">
    <citation type="journal article" date="2016" name="Nat. Commun.">
        <title>Thousands of microbial genomes shed light on interconnected biogeochemical processes in an aquifer system.</title>
        <authorList>
            <person name="Anantharaman K."/>
            <person name="Brown C.T."/>
            <person name="Hug L.A."/>
            <person name="Sharon I."/>
            <person name="Castelle C.J."/>
            <person name="Probst A.J."/>
            <person name="Thomas B.C."/>
            <person name="Singh A."/>
            <person name="Wilkins M.J."/>
            <person name="Karaoz U."/>
            <person name="Brodie E.L."/>
            <person name="Williams K.H."/>
            <person name="Hubbard S.S."/>
            <person name="Banfield J.F."/>
        </authorList>
    </citation>
    <scope>NUCLEOTIDE SEQUENCE [LARGE SCALE GENOMIC DNA]</scope>
</reference>
<feature type="domain" description="Homing endonuclease LAGLIDADG" evidence="1">
    <location>
        <begin position="13"/>
        <end position="90"/>
    </location>
</feature>
<evidence type="ECO:0000313" key="3">
    <source>
        <dbReference type="Proteomes" id="UP000177480"/>
    </source>
</evidence>
<name>A0A1G2G3W0_9BACT</name>
<dbReference type="Gene3D" id="3.10.28.10">
    <property type="entry name" value="Homing endonucleases"/>
    <property type="match status" value="1"/>
</dbReference>
<accession>A0A1G2G3W0</accession>
<sequence length="148" mass="17068">MIKSLSPTKKAYIAGFLDGDGSIYVRAKPNSTYRYGFQISPYIVLFQSVKSKEDFSKVTKLIGIGYMRERKDGILEYIINRVEGIKEFLEAVGPFVILKKKQVMLMLQIISKKSKVEKESDFKILLGLVDSYRELNYSKRRINRTLTP</sequence>
<comment type="caution">
    <text evidence="2">The sequence shown here is derived from an EMBL/GenBank/DDBJ whole genome shotgun (WGS) entry which is preliminary data.</text>
</comment>
<dbReference type="Pfam" id="PF00961">
    <property type="entry name" value="LAGLIDADG_1"/>
    <property type="match status" value="1"/>
</dbReference>
<dbReference type="Proteomes" id="UP000177480">
    <property type="component" value="Unassembled WGS sequence"/>
</dbReference>
<dbReference type="SUPFAM" id="SSF55608">
    <property type="entry name" value="Homing endonucleases"/>
    <property type="match status" value="1"/>
</dbReference>